<feature type="signal peptide" evidence="1">
    <location>
        <begin position="1"/>
        <end position="23"/>
    </location>
</feature>
<protein>
    <submittedName>
        <fullName evidence="2">Uncharacterized protein</fullName>
    </submittedName>
</protein>
<dbReference type="STRING" id="7217.B3LXU3"/>
<sequence length="84" mass="9671">MNSLATIIISLILLVPSIPQSYGDDQVKVLSYNPTYEIWFFLPDGRPKWVSPNVEKAYFEARGNGGVCYKDDWYYCKTGEKIKE</sequence>
<accession>B3LXU3</accession>
<dbReference type="GeneID" id="6500413"/>
<dbReference type="Proteomes" id="UP000007801">
    <property type="component" value="Unassembled WGS sequence"/>
</dbReference>
<dbReference type="AlphaFoldDB" id="B3LXU3"/>
<dbReference type="OMA" id="DLWYFNP"/>
<dbReference type="OrthoDB" id="7845239at2759"/>
<name>B3LXU3_DROAN</name>
<evidence type="ECO:0000313" key="3">
    <source>
        <dbReference type="Proteomes" id="UP000007801"/>
    </source>
</evidence>
<reference evidence="2 3" key="1">
    <citation type="journal article" date="2007" name="Nature">
        <title>Evolution of genes and genomes on the Drosophila phylogeny.</title>
        <authorList>
            <consortium name="Drosophila 12 Genomes Consortium"/>
            <person name="Clark A.G."/>
            <person name="Eisen M.B."/>
            <person name="Smith D.R."/>
            <person name="Bergman C.M."/>
            <person name="Oliver B."/>
            <person name="Markow T.A."/>
            <person name="Kaufman T.C."/>
            <person name="Kellis M."/>
            <person name="Gelbart W."/>
            <person name="Iyer V.N."/>
            <person name="Pollard D.A."/>
            <person name="Sackton T.B."/>
            <person name="Larracuente A.M."/>
            <person name="Singh N.D."/>
            <person name="Abad J.P."/>
            <person name="Abt D.N."/>
            <person name="Adryan B."/>
            <person name="Aguade M."/>
            <person name="Akashi H."/>
            <person name="Anderson W.W."/>
            <person name="Aquadro C.F."/>
            <person name="Ardell D.H."/>
            <person name="Arguello R."/>
            <person name="Artieri C.G."/>
            <person name="Barbash D.A."/>
            <person name="Barker D."/>
            <person name="Barsanti P."/>
            <person name="Batterham P."/>
            <person name="Batzoglou S."/>
            <person name="Begun D."/>
            <person name="Bhutkar A."/>
            <person name="Blanco E."/>
            <person name="Bosak S.A."/>
            <person name="Bradley R.K."/>
            <person name="Brand A.D."/>
            <person name="Brent M.R."/>
            <person name="Brooks A.N."/>
            <person name="Brown R.H."/>
            <person name="Butlin R.K."/>
            <person name="Caggese C."/>
            <person name="Calvi B.R."/>
            <person name="Bernardo de Carvalho A."/>
            <person name="Caspi A."/>
            <person name="Castrezana S."/>
            <person name="Celniker S.E."/>
            <person name="Chang J.L."/>
            <person name="Chapple C."/>
            <person name="Chatterji S."/>
            <person name="Chinwalla A."/>
            <person name="Civetta A."/>
            <person name="Clifton S.W."/>
            <person name="Comeron J.M."/>
            <person name="Costello J.C."/>
            <person name="Coyne J.A."/>
            <person name="Daub J."/>
            <person name="David R.G."/>
            <person name="Delcher A.L."/>
            <person name="Delehaunty K."/>
            <person name="Do C.B."/>
            <person name="Ebling H."/>
            <person name="Edwards K."/>
            <person name="Eickbush T."/>
            <person name="Evans J.D."/>
            <person name="Filipski A."/>
            <person name="Findeiss S."/>
            <person name="Freyhult E."/>
            <person name="Fulton L."/>
            <person name="Fulton R."/>
            <person name="Garcia A.C."/>
            <person name="Gardiner A."/>
            <person name="Garfield D.A."/>
            <person name="Garvin B.E."/>
            <person name="Gibson G."/>
            <person name="Gilbert D."/>
            <person name="Gnerre S."/>
            <person name="Godfrey J."/>
            <person name="Good R."/>
            <person name="Gotea V."/>
            <person name="Gravely B."/>
            <person name="Greenberg A.J."/>
            <person name="Griffiths-Jones S."/>
            <person name="Gross S."/>
            <person name="Guigo R."/>
            <person name="Gustafson E.A."/>
            <person name="Haerty W."/>
            <person name="Hahn M.W."/>
            <person name="Halligan D.L."/>
            <person name="Halpern A.L."/>
            <person name="Halter G.M."/>
            <person name="Han M.V."/>
            <person name="Heger A."/>
            <person name="Hillier L."/>
            <person name="Hinrichs A.S."/>
            <person name="Holmes I."/>
            <person name="Hoskins R.A."/>
            <person name="Hubisz M.J."/>
            <person name="Hultmark D."/>
            <person name="Huntley M.A."/>
            <person name="Jaffe D.B."/>
            <person name="Jagadeeshan S."/>
            <person name="Jeck W.R."/>
            <person name="Johnson J."/>
            <person name="Jones C.D."/>
            <person name="Jordan W.C."/>
            <person name="Karpen G.H."/>
            <person name="Kataoka E."/>
            <person name="Keightley P.D."/>
            <person name="Kheradpour P."/>
            <person name="Kirkness E.F."/>
            <person name="Koerich L.B."/>
            <person name="Kristiansen K."/>
            <person name="Kudrna D."/>
            <person name="Kulathinal R.J."/>
            <person name="Kumar S."/>
            <person name="Kwok R."/>
            <person name="Lander E."/>
            <person name="Langley C.H."/>
            <person name="Lapoint R."/>
            <person name="Lazzaro B.P."/>
            <person name="Lee S.J."/>
            <person name="Levesque L."/>
            <person name="Li R."/>
            <person name="Lin C.F."/>
            <person name="Lin M.F."/>
            <person name="Lindblad-Toh K."/>
            <person name="Llopart A."/>
            <person name="Long M."/>
            <person name="Low L."/>
            <person name="Lozovsky E."/>
            <person name="Lu J."/>
            <person name="Luo M."/>
            <person name="Machado C.A."/>
            <person name="Makalowski W."/>
            <person name="Marzo M."/>
            <person name="Matsuda M."/>
            <person name="Matzkin L."/>
            <person name="McAllister B."/>
            <person name="McBride C.S."/>
            <person name="McKernan B."/>
            <person name="McKernan K."/>
            <person name="Mendez-Lago M."/>
            <person name="Minx P."/>
            <person name="Mollenhauer M.U."/>
            <person name="Montooth K."/>
            <person name="Mount S.M."/>
            <person name="Mu X."/>
            <person name="Myers E."/>
            <person name="Negre B."/>
            <person name="Newfeld S."/>
            <person name="Nielsen R."/>
            <person name="Noor M.A."/>
            <person name="O'Grady P."/>
            <person name="Pachter L."/>
            <person name="Papaceit M."/>
            <person name="Parisi M.J."/>
            <person name="Parisi M."/>
            <person name="Parts L."/>
            <person name="Pedersen J.S."/>
            <person name="Pesole G."/>
            <person name="Phillippy A.M."/>
            <person name="Ponting C.P."/>
            <person name="Pop M."/>
            <person name="Porcelli D."/>
            <person name="Powell J.R."/>
            <person name="Prohaska S."/>
            <person name="Pruitt K."/>
            <person name="Puig M."/>
            <person name="Quesneville H."/>
            <person name="Ram K.R."/>
            <person name="Rand D."/>
            <person name="Rasmussen M.D."/>
            <person name="Reed L.K."/>
            <person name="Reenan R."/>
            <person name="Reily A."/>
            <person name="Remington K.A."/>
            <person name="Rieger T.T."/>
            <person name="Ritchie M.G."/>
            <person name="Robin C."/>
            <person name="Rogers Y.H."/>
            <person name="Rohde C."/>
            <person name="Rozas J."/>
            <person name="Rubenfield M.J."/>
            <person name="Ruiz A."/>
            <person name="Russo S."/>
            <person name="Salzberg S.L."/>
            <person name="Sanchez-Gracia A."/>
            <person name="Saranga D.J."/>
            <person name="Sato H."/>
            <person name="Schaeffer S.W."/>
            <person name="Schatz M.C."/>
            <person name="Schlenke T."/>
            <person name="Schwartz R."/>
            <person name="Segarra C."/>
            <person name="Singh R.S."/>
            <person name="Sirot L."/>
            <person name="Sirota M."/>
            <person name="Sisneros N.B."/>
            <person name="Smith C.D."/>
            <person name="Smith T.F."/>
            <person name="Spieth J."/>
            <person name="Stage D.E."/>
            <person name="Stark A."/>
            <person name="Stephan W."/>
            <person name="Strausberg R.L."/>
            <person name="Strempel S."/>
            <person name="Sturgill D."/>
            <person name="Sutton G."/>
            <person name="Sutton G.G."/>
            <person name="Tao W."/>
            <person name="Teichmann S."/>
            <person name="Tobari Y.N."/>
            <person name="Tomimura Y."/>
            <person name="Tsolas J.M."/>
            <person name="Valente V.L."/>
            <person name="Venter E."/>
            <person name="Venter J.C."/>
            <person name="Vicario S."/>
            <person name="Vieira F.G."/>
            <person name="Vilella A.J."/>
            <person name="Villasante A."/>
            <person name="Walenz B."/>
            <person name="Wang J."/>
            <person name="Wasserman M."/>
            <person name="Watts T."/>
            <person name="Wilson D."/>
            <person name="Wilson R.K."/>
            <person name="Wing R.A."/>
            <person name="Wolfner M.F."/>
            <person name="Wong A."/>
            <person name="Wong G.K."/>
            <person name="Wu C.I."/>
            <person name="Wu G."/>
            <person name="Yamamoto D."/>
            <person name="Yang H.P."/>
            <person name="Yang S.P."/>
            <person name="Yorke J.A."/>
            <person name="Yoshida K."/>
            <person name="Zdobnov E."/>
            <person name="Zhang P."/>
            <person name="Zhang Y."/>
            <person name="Zimin A.V."/>
            <person name="Baldwin J."/>
            <person name="Abdouelleil A."/>
            <person name="Abdulkadir J."/>
            <person name="Abebe A."/>
            <person name="Abera B."/>
            <person name="Abreu J."/>
            <person name="Acer S.C."/>
            <person name="Aftuck L."/>
            <person name="Alexander A."/>
            <person name="An P."/>
            <person name="Anderson E."/>
            <person name="Anderson S."/>
            <person name="Arachi H."/>
            <person name="Azer M."/>
            <person name="Bachantsang P."/>
            <person name="Barry A."/>
            <person name="Bayul T."/>
            <person name="Berlin A."/>
            <person name="Bessette D."/>
            <person name="Bloom T."/>
            <person name="Blye J."/>
            <person name="Boguslavskiy L."/>
            <person name="Bonnet C."/>
            <person name="Boukhgalter B."/>
            <person name="Bourzgui I."/>
            <person name="Brown A."/>
            <person name="Cahill P."/>
            <person name="Channer S."/>
            <person name="Cheshatsang Y."/>
            <person name="Chuda L."/>
            <person name="Citroen M."/>
            <person name="Collymore A."/>
            <person name="Cooke P."/>
            <person name="Costello M."/>
            <person name="D'Aco K."/>
            <person name="Daza R."/>
            <person name="De Haan G."/>
            <person name="DeGray S."/>
            <person name="DeMaso C."/>
            <person name="Dhargay N."/>
            <person name="Dooley K."/>
            <person name="Dooley E."/>
            <person name="Doricent M."/>
            <person name="Dorje P."/>
            <person name="Dorjee K."/>
            <person name="Dupes A."/>
            <person name="Elong R."/>
            <person name="Falk J."/>
            <person name="Farina A."/>
            <person name="Faro S."/>
            <person name="Ferguson D."/>
            <person name="Fisher S."/>
            <person name="Foley C.D."/>
            <person name="Franke A."/>
            <person name="Friedrich D."/>
            <person name="Gadbois L."/>
            <person name="Gearin G."/>
            <person name="Gearin C.R."/>
            <person name="Giannoukos G."/>
            <person name="Goode T."/>
            <person name="Graham J."/>
            <person name="Grandbois E."/>
            <person name="Grewal S."/>
            <person name="Gyaltsen K."/>
            <person name="Hafez N."/>
            <person name="Hagos B."/>
            <person name="Hall J."/>
            <person name="Henson C."/>
            <person name="Hollinger A."/>
            <person name="Honan T."/>
            <person name="Huard M.D."/>
            <person name="Hughes L."/>
            <person name="Hurhula B."/>
            <person name="Husby M.E."/>
            <person name="Kamat A."/>
            <person name="Kanga B."/>
            <person name="Kashin S."/>
            <person name="Khazanovich D."/>
            <person name="Kisner P."/>
            <person name="Lance K."/>
            <person name="Lara M."/>
            <person name="Lee W."/>
            <person name="Lennon N."/>
            <person name="Letendre F."/>
            <person name="LeVine R."/>
            <person name="Lipovsky A."/>
            <person name="Liu X."/>
            <person name="Liu J."/>
            <person name="Liu S."/>
            <person name="Lokyitsang T."/>
            <person name="Lokyitsang Y."/>
            <person name="Lubonja R."/>
            <person name="Lui A."/>
            <person name="MacDonald P."/>
            <person name="Magnisalis V."/>
            <person name="Maru K."/>
            <person name="Matthews C."/>
            <person name="McCusker W."/>
            <person name="McDonough S."/>
            <person name="Mehta T."/>
            <person name="Meldrim J."/>
            <person name="Meneus L."/>
            <person name="Mihai O."/>
            <person name="Mihalev A."/>
            <person name="Mihova T."/>
            <person name="Mittelman R."/>
            <person name="Mlenga V."/>
            <person name="Montmayeur A."/>
            <person name="Mulrain L."/>
            <person name="Navidi A."/>
            <person name="Naylor J."/>
            <person name="Negash T."/>
            <person name="Nguyen T."/>
            <person name="Nguyen N."/>
            <person name="Nicol R."/>
            <person name="Norbu C."/>
            <person name="Norbu N."/>
            <person name="Novod N."/>
            <person name="O'Neill B."/>
            <person name="Osman S."/>
            <person name="Markiewicz E."/>
            <person name="Oyono O.L."/>
            <person name="Patti C."/>
            <person name="Phunkhang P."/>
            <person name="Pierre F."/>
            <person name="Priest M."/>
            <person name="Raghuraman S."/>
            <person name="Rege F."/>
            <person name="Reyes R."/>
            <person name="Rise C."/>
            <person name="Rogov P."/>
            <person name="Ross K."/>
            <person name="Ryan E."/>
            <person name="Settipalli S."/>
            <person name="Shea T."/>
            <person name="Sherpa N."/>
            <person name="Shi L."/>
            <person name="Shih D."/>
            <person name="Sparrow T."/>
            <person name="Spaulding J."/>
            <person name="Stalker J."/>
            <person name="Stange-Thomann N."/>
            <person name="Stavropoulos S."/>
            <person name="Stone C."/>
            <person name="Strader C."/>
            <person name="Tesfaye S."/>
            <person name="Thomson T."/>
            <person name="Thoulutsang Y."/>
            <person name="Thoulutsang D."/>
            <person name="Topham K."/>
            <person name="Topping I."/>
            <person name="Tsamla T."/>
            <person name="Vassiliev H."/>
            <person name="Vo A."/>
            <person name="Wangchuk T."/>
            <person name="Wangdi T."/>
            <person name="Weiand M."/>
            <person name="Wilkinson J."/>
            <person name="Wilson A."/>
            <person name="Yadav S."/>
            <person name="Young G."/>
            <person name="Yu Q."/>
            <person name="Zembek L."/>
            <person name="Zhong D."/>
            <person name="Zimmer A."/>
            <person name="Zwirko Z."/>
            <person name="Jaffe D.B."/>
            <person name="Alvarez P."/>
            <person name="Brockman W."/>
            <person name="Butler J."/>
            <person name="Chin C."/>
            <person name="Gnerre S."/>
            <person name="Grabherr M."/>
            <person name="Kleber M."/>
            <person name="Mauceli E."/>
            <person name="MacCallum I."/>
        </authorList>
    </citation>
    <scope>NUCLEOTIDE SEQUENCE [LARGE SCALE GENOMIC DNA]</scope>
    <source>
        <strain evidence="3">Tucson 14024-0371.13</strain>
    </source>
</reference>
<evidence type="ECO:0000313" key="2">
    <source>
        <dbReference type="EMBL" id="EDV41750.1"/>
    </source>
</evidence>
<dbReference type="InParanoid" id="B3LXU3"/>
<gene>
    <name evidence="2" type="primary">Dana\GF17629</name>
    <name evidence="2" type="synonym">dana_GLEANR_18892</name>
    <name evidence="2" type="ORF">GF17629</name>
</gene>
<feature type="chain" id="PRO_5002791893" evidence="1">
    <location>
        <begin position="24"/>
        <end position="84"/>
    </location>
</feature>
<dbReference type="eggNOG" id="ENOG502T833">
    <property type="taxonomic scope" value="Eukaryota"/>
</dbReference>
<organism evidence="2 3">
    <name type="scientific">Drosophila ananassae</name>
    <name type="common">Fruit fly</name>
    <dbReference type="NCBI Taxonomy" id="7217"/>
    <lineage>
        <taxon>Eukaryota</taxon>
        <taxon>Metazoa</taxon>
        <taxon>Ecdysozoa</taxon>
        <taxon>Arthropoda</taxon>
        <taxon>Hexapoda</taxon>
        <taxon>Insecta</taxon>
        <taxon>Pterygota</taxon>
        <taxon>Neoptera</taxon>
        <taxon>Endopterygota</taxon>
        <taxon>Diptera</taxon>
        <taxon>Brachycera</taxon>
        <taxon>Muscomorpha</taxon>
        <taxon>Ephydroidea</taxon>
        <taxon>Drosophilidae</taxon>
        <taxon>Drosophila</taxon>
        <taxon>Sophophora</taxon>
    </lineage>
</organism>
<dbReference type="EMBL" id="CH902617">
    <property type="protein sequence ID" value="EDV41750.1"/>
    <property type="molecule type" value="Genomic_DNA"/>
</dbReference>
<keyword evidence="1" id="KW-0732">Signal</keyword>
<evidence type="ECO:0000256" key="1">
    <source>
        <dbReference type="SAM" id="SignalP"/>
    </source>
</evidence>
<keyword evidence="3" id="KW-1185">Reference proteome</keyword>
<dbReference type="PhylomeDB" id="B3LXU3"/>
<proteinExistence type="predicted"/>
<dbReference type="KEGG" id="dan:6500413"/>
<dbReference type="HOGENOM" id="CLU_2529786_0_0_1"/>